<keyword evidence="2" id="KW-0732">Signal</keyword>
<accession>A0ABU9XYY6</accession>
<evidence type="ECO:0000313" key="4">
    <source>
        <dbReference type="Proteomes" id="UP001419910"/>
    </source>
</evidence>
<feature type="chain" id="PRO_5045294744" evidence="2">
    <location>
        <begin position="18"/>
        <end position="83"/>
    </location>
</feature>
<feature type="compositionally biased region" description="Polar residues" evidence="1">
    <location>
        <begin position="39"/>
        <end position="57"/>
    </location>
</feature>
<feature type="compositionally biased region" description="Low complexity" evidence="1">
    <location>
        <begin position="69"/>
        <end position="83"/>
    </location>
</feature>
<proteinExistence type="predicted"/>
<organism evidence="3 4">
    <name type="scientific">Sphingomonas oligophenolica</name>
    <dbReference type="NCBI Taxonomy" id="301154"/>
    <lineage>
        <taxon>Bacteria</taxon>
        <taxon>Pseudomonadati</taxon>
        <taxon>Pseudomonadota</taxon>
        <taxon>Alphaproteobacteria</taxon>
        <taxon>Sphingomonadales</taxon>
        <taxon>Sphingomonadaceae</taxon>
        <taxon>Sphingomonas</taxon>
    </lineage>
</organism>
<comment type="caution">
    <text evidence="3">The sequence shown here is derived from an EMBL/GenBank/DDBJ whole genome shotgun (WGS) entry which is preliminary data.</text>
</comment>
<name>A0ABU9XYY6_9SPHN</name>
<gene>
    <name evidence="3" type="ORF">ABC974_03850</name>
</gene>
<feature type="region of interest" description="Disordered" evidence="1">
    <location>
        <begin position="28"/>
        <end position="83"/>
    </location>
</feature>
<keyword evidence="4" id="KW-1185">Reference proteome</keyword>
<sequence length="83" mass="8622">MRAFISKAVAGSMIAGAALMISACQPKTETTTNDTTVTEMGNETSETMSDNMTSTDAATMDNGAMANDTMTVTNTTTTTTNTH</sequence>
<protein>
    <submittedName>
        <fullName evidence="3">Uncharacterized protein</fullName>
    </submittedName>
</protein>
<dbReference type="RefSeq" id="WP_343890759.1">
    <property type="nucleotide sequence ID" value="NZ_BAAAEH010000035.1"/>
</dbReference>
<dbReference type="Proteomes" id="UP001419910">
    <property type="component" value="Unassembled WGS sequence"/>
</dbReference>
<evidence type="ECO:0000256" key="2">
    <source>
        <dbReference type="SAM" id="SignalP"/>
    </source>
</evidence>
<evidence type="ECO:0000313" key="3">
    <source>
        <dbReference type="EMBL" id="MEN2788748.1"/>
    </source>
</evidence>
<reference evidence="3 4" key="1">
    <citation type="submission" date="2024-05" db="EMBL/GenBank/DDBJ databases">
        <authorList>
            <person name="Liu Q."/>
            <person name="Xin Y.-H."/>
        </authorList>
    </citation>
    <scope>NUCLEOTIDE SEQUENCE [LARGE SCALE GENOMIC DNA]</scope>
    <source>
        <strain evidence="3 4">CGMCC 1.10181</strain>
    </source>
</reference>
<feature type="compositionally biased region" description="Low complexity" evidence="1">
    <location>
        <begin position="28"/>
        <end position="38"/>
    </location>
</feature>
<evidence type="ECO:0000256" key="1">
    <source>
        <dbReference type="SAM" id="MobiDB-lite"/>
    </source>
</evidence>
<dbReference type="PROSITE" id="PS51257">
    <property type="entry name" value="PROKAR_LIPOPROTEIN"/>
    <property type="match status" value="1"/>
</dbReference>
<feature type="signal peptide" evidence="2">
    <location>
        <begin position="1"/>
        <end position="17"/>
    </location>
</feature>
<dbReference type="EMBL" id="JBDIME010000002">
    <property type="protein sequence ID" value="MEN2788748.1"/>
    <property type="molecule type" value="Genomic_DNA"/>
</dbReference>